<evidence type="ECO:0008006" key="3">
    <source>
        <dbReference type="Google" id="ProtNLM"/>
    </source>
</evidence>
<sequence length="54" mass="5995">DNTFVLWAAIEKAQKLGKPLYVAFVDLSNAFPSDDQPSLWVKLHEAGFSGPLFD</sequence>
<evidence type="ECO:0000313" key="1">
    <source>
        <dbReference type="EMBL" id="KAH9834668.1"/>
    </source>
</evidence>
<keyword evidence="2" id="KW-1185">Reference proteome</keyword>
<dbReference type="GeneID" id="72001530"/>
<dbReference type="Proteomes" id="UP000814176">
    <property type="component" value="Unassembled WGS sequence"/>
</dbReference>
<evidence type="ECO:0000313" key="2">
    <source>
        <dbReference type="Proteomes" id="UP000814176"/>
    </source>
</evidence>
<comment type="caution">
    <text evidence="1">The sequence shown here is derived from an EMBL/GenBank/DDBJ whole genome shotgun (WGS) entry which is preliminary data.</text>
</comment>
<proteinExistence type="predicted"/>
<gene>
    <name evidence="1" type="ORF">C8Q71DRAFT_711267</name>
</gene>
<feature type="non-terminal residue" evidence="1">
    <location>
        <position position="1"/>
    </location>
</feature>
<organism evidence="1 2">
    <name type="scientific">Rhodofomes roseus</name>
    <dbReference type="NCBI Taxonomy" id="34475"/>
    <lineage>
        <taxon>Eukaryota</taxon>
        <taxon>Fungi</taxon>
        <taxon>Dikarya</taxon>
        <taxon>Basidiomycota</taxon>
        <taxon>Agaricomycotina</taxon>
        <taxon>Agaricomycetes</taxon>
        <taxon>Polyporales</taxon>
        <taxon>Rhodofomes</taxon>
    </lineage>
</organism>
<dbReference type="EMBL" id="JADCUA010000015">
    <property type="protein sequence ID" value="KAH9834668.1"/>
    <property type="molecule type" value="Genomic_DNA"/>
</dbReference>
<name>A0ABQ8KAZ4_9APHY</name>
<protein>
    <recommendedName>
        <fullName evidence="3">Reverse transcriptase domain-containing protein</fullName>
    </recommendedName>
</protein>
<accession>A0ABQ8KAZ4</accession>
<dbReference type="RefSeq" id="XP_047777199.1">
    <property type="nucleotide sequence ID" value="XM_047920798.1"/>
</dbReference>
<reference evidence="1 2" key="1">
    <citation type="journal article" date="2021" name="Environ. Microbiol.">
        <title>Gene family expansions and transcriptome signatures uncover fungal adaptations to wood decay.</title>
        <authorList>
            <person name="Hage H."/>
            <person name="Miyauchi S."/>
            <person name="Viragh M."/>
            <person name="Drula E."/>
            <person name="Min B."/>
            <person name="Chaduli D."/>
            <person name="Navarro D."/>
            <person name="Favel A."/>
            <person name="Norest M."/>
            <person name="Lesage-Meessen L."/>
            <person name="Balint B."/>
            <person name="Merenyi Z."/>
            <person name="de Eugenio L."/>
            <person name="Morin E."/>
            <person name="Martinez A.T."/>
            <person name="Baldrian P."/>
            <person name="Stursova M."/>
            <person name="Martinez M.J."/>
            <person name="Novotny C."/>
            <person name="Magnuson J.K."/>
            <person name="Spatafora J.W."/>
            <person name="Maurice S."/>
            <person name="Pangilinan J."/>
            <person name="Andreopoulos W."/>
            <person name="LaButti K."/>
            <person name="Hundley H."/>
            <person name="Na H."/>
            <person name="Kuo A."/>
            <person name="Barry K."/>
            <person name="Lipzen A."/>
            <person name="Henrissat B."/>
            <person name="Riley R."/>
            <person name="Ahrendt S."/>
            <person name="Nagy L.G."/>
            <person name="Grigoriev I.V."/>
            <person name="Martin F."/>
            <person name="Rosso M.N."/>
        </authorList>
    </citation>
    <scope>NUCLEOTIDE SEQUENCE [LARGE SCALE GENOMIC DNA]</scope>
    <source>
        <strain evidence="1 2">CIRM-BRFM 1785</strain>
    </source>
</reference>